<dbReference type="FunFam" id="2.30.30.40:FF:000008">
    <property type="entry name" value="Disks large homolog 1 isoform 2"/>
    <property type="match status" value="1"/>
</dbReference>
<evidence type="ECO:0000259" key="6">
    <source>
        <dbReference type="PROSITE" id="PS50052"/>
    </source>
</evidence>
<dbReference type="FunFam" id="3.30.63.10:FF:000001">
    <property type="entry name" value="Disks large homolog 1 isoform 2"/>
    <property type="match status" value="1"/>
</dbReference>
<dbReference type="FunFam" id="2.30.42.10:FF:000091">
    <property type="entry name" value="disks large homolog 1 isoform X8"/>
    <property type="match status" value="1"/>
</dbReference>
<proteinExistence type="predicted"/>
<dbReference type="InterPro" id="IPR035763">
    <property type="entry name" value="DLG3_SH3"/>
</dbReference>
<feature type="compositionally biased region" description="Gly residues" evidence="4">
    <location>
        <begin position="39"/>
        <end position="53"/>
    </location>
</feature>
<dbReference type="GO" id="GO:0043113">
    <property type="term" value="P:receptor clustering"/>
    <property type="evidence" value="ECO:0007669"/>
    <property type="project" value="TreeGrafter"/>
</dbReference>
<accession>A0A7N4UX21</accession>
<evidence type="ECO:0000259" key="7">
    <source>
        <dbReference type="PROSITE" id="PS50106"/>
    </source>
</evidence>
<dbReference type="InterPro" id="IPR019590">
    <property type="entry name" value="DLG1_PEST_dom"/>
</dbReference>
<dbReference type="GO" id="GO:0007268">
    <property type="term" value="P:chemical synaptic transmission"/>
    <property type="evidence" value="ECO:0007669"/>
    <property type="project" value="InterPro"/>
</dbReference>
<dbReference type="Ensembl" id="ENSSHAT00000036189.1">
    <property type="protein sequence ID" value="ENSSHAP00000022750.1"/>
    <property type="gene ID" value="ENSSHAG00000000523.2"/>
</dbReference>
<dbReference type="CDD" id="cd12029">
    <property type="entry name" value="SH3_DLG3"/>
    <property type="match status" value="1"/>
</dbReference>
<feature type="domain" description="Guanylate kinase-like" evidence="6">
    <location>
        <begin position="627"/>
        <end position="802"/>
    </location>
</feature>
<dbReference type="GO" id="GO:0045197">
    <property type="term" value="P:establishment or maintenance of epithelial cell apical/basal polarity"/>
    <property type="evidence" value="ECO:0007669"/>
    <property type="project" value="TreeGrafter"/>
</dbReference>
<dbReference type="SUPFAM" id="SSF52540">
    <property type="entry name" value="P-loop containing nucleoside triphosphate hydrolases"/>
    <property type="match status" value="1"/>
</dbReference>
<dbReference type="CDD" id="cd06723">
    <property type="entry name" value="PDZ1_Dlg1-2-4-like"/>
    <property type="match status" value="1"/>
</dbReference>
<evidence type="ECO:0000256" key="2">
    <source>
        <dbReference type="ARBA" id="ARBA00022737"/>
    </source>
</evidence>
<dbReference type="Gene3D" id="3.30.63.10">
    <property type="entry name" value="Guanylate Kinase phosphate binding domain"/>
    <property type="match status" value="1"/>
</dbReference>
<dbReference type="FunFam" id="3.40.50.300:FF:001402">
    <property type="entry name" value="Discs, large homolog 3 (Drosophila)"/>
    <property type="match status" value="1"/>
</dbReference>
<dbReference type="SUPFAM" id="SSF50044">
    <property type="entry name" value="SH3-domain"/>
    <property type="match status" value="1"/>
</dbReference>
<evidence type="ECO:0000256" key="4">
    <source>
        <dbReference type="SAM" id="MobiDB-lite"/>
    </source>
</evidence>
<dbReference type="Proteomes" id="UP000007648">
    <property type="component" value="Unassembled WGS sequence"/>
</dbReference>
<sequence length="817" mass="89922">MHKHHHCCKCPECYEVTRLAALRRLEPPGYGDWQVPDPYGGGGGNGGGGGYGGYSSQTLPSQAGAAPTPRTKAKLIPTGRDVGPVTPKPGPGKSTPKLNGSGPGWWPECTCTNRDWYEQVNGSDGMFKYEEIVLERGNSGLGFSIAGGIDNPHIPEDPGIFITKIIPGGAAAMDGRLGVNDCVLRVNEVDVSEVVHSRAVEALKEAGPVVRLVVRRRQPPPETVVEVNLLKGPKGLGFSIAGGIGNQHIPGDNSIYITKIIEGGAAQKDGRLQIGDRLLAVNNTNLQDVRHEEAVASLKNTSDMVYLKVAKPGSVHLNDMYAPPDYASTFSALADNHISHNSSLGYLGAGESKVSYPAPSQVPPARYSPIPRHMLGEEDFTREPRKIVLHKGSTGLGFNIVGGEDGEGIFVSFILAGGPADLSGELRRGDRILSVNGVNLRNATHEQAAAALKRAGQSVTIVAQYRPEEYSRFESKIHDLREQMMNSSMSSGSGSLRTSEKRSLYVRALFDYDRTRDSCLPSQGLSFSYGDILHVINASDDEWWQARLVTPHGESEQIGVIPSKKRVEKKERARLKTVKFHARTGMIEANRDFPGLSDDYYGAKNLKGQEDTILSYEPVTRQEIHYARPVIILGPMKDRVNDDLISEFPHKFGSCVPHTTRPRRENEVDGQDYHFVVSREQMEKDIQENKFIEAGQFNDNLYGTSIQSVRAVAERGKHCILDVSGNAIKRLQQAQLYPVAVFIKPKSVEALVEMNRRQTYEQANKIFDKAMKLEQEFGEYFTAIVQGDSLEEIYNKIKQIIEDQSGHYIWVPSPEKL</sequence>
<dbReference type="PIRSF" id="PIRSF001741">
    <property type="entry name" value="MAGUK_DLGH"/>
    <property type="match status" value="1"/>
</dbReference>
<feature type="region of interest" description="Disordered" evidence="4">
    <location>
        <begin position="33"/>
        <end position="101"/>
    </location>
</feature>
<dbReference type="SMART" id="SM01277">
    <property type="entry name" value="MAGUK_N_PEST"/>
    <property type="match status" value="1"/>
</dbReference>
<feature type="domain" description="PDZ" evidence="7">
    <location>
        <begin position="131"/>
        <end position="218"/>
    </location>
</feature>
<dbReference type="Pfam" id="PF10600">
    <property type="entry name" value="PDZ_assoc"/>
    <property type="match status" value="1"/>
</dbReference>
<dbReference type="InterPro" id="IPR019583">
    <property type="entry name" value="DLG1-4_PDZ_assoc"/>
</dbReference>
<dbReference type="InterPro" id="IPR001478">
    <property type="entry name" value="PDZ"/>
</dbReference>
<dbReference type="CDD" id="cd06795">
    <property type="entry name" value="PDZ3_Dlg1-2-4-like"/>
    <property type="match status" value="1"/>
</dbReference>
<dbReference type="InterPro" id="IPR036034">
    <property type="entry name" value="PDZ_sf"/>
</dbReference>
<dbReference type="Gene3D" id="3.40.50.300">
    <property type="entry name" value="P-loop containing nucleotide triphosphate hydrolases"/>
    <property type="match status" value="1"/>
</dbReference>
<dbReference type="GO" id="GO:0098839">
    <property type="term" value="C:postsynaptic density membrane"/>
    <property type="evidence" value="ECO:0007669"/>
    <property type="project" value="TreeGrafter"/>
</dbReference>
<evidence type="ECO:0000259" key="5">
    <source>
        <dbReference type="PROSITE" id="PS50002"/>
    </source>
</evidence>
<feature type="domain" description="SH3" evidence="5">
    <location>
        <begin position="501"/>
        <end position="571"/>
    </location>
</feature>
<dbReference type="Pfam" id="PF00018">
    <property type="entry name" value="SH3_1"/>
    <property type="match status" value="1"/>
</dbReference>
<dbReference type="Gene3D" id="2.30.42.10">
    <property type="match status" value="3"/>
</dbReference>
<dbReference type="Pfam" id="PF00625">
    <property type="entry name" value="Guanylate_kin"/>
    <property type="match status" value="1"/>
</dbReference>
<feature type="domain" description="PDZ" evidence="7">
    <location>
        <begin position="226"/>
        <end position="313"/>
    </location>
</feature>
<dbReference type="InterPro" id="IPR050614">
    <property type="entry name" value="Synaptic_Scaffolding_LAP-MAGUK"/>
</dbReference>
<dbReference type="SMART" id="SM00072">
    <property type="entry name" value="GuKc"/>
    <property type="match status" value="1"/>
</dbReference>
<dbReference type="PANTHER" id="PTHR23119">
    <property type="entry name" value="DISCS LARGE"/>
    <property type="match status" value="1"/>
</dbReference>
<dbReference type="SMART" id="SM00326">
    <property type="entry name" value="SH3"/>
    <property type="match status" value="1"/>
</dbReference>
<dbReference type="FunFam" id="2.30.30.40:FF:000027">
    <property type="entry name" value="Disks large homolog 3 isoform 1"/>
    <property type="match status" value="1"/>
</dbReference>
<dbReference type="PROSITE" id="PS50106">
    <property type="entry name" value="PDZ"/>
    <property type="match status" value="3"/>
</dbReference>
<keyword evidence="2" id="KW-0677">Repeat</keyword>
<dbReference type="FunFam" id="2.30.42.10:FF:000002">
    <property type="entry name" value="Disks large homolog 4 isoform 2"/>
    <property type="match status" value="1"/>
</dbReference>
<dbReference type="GO" id="GO:0098609">
    <property type="term" value="P:cell-cell adhesion"/>
    <property type="evidence" value="ECO:0007669"/>
    <property type="project" value="TreeGrafter"/>
</dbReference>
<dbReference type="PANTHER" id="PTHR23119:SF28">
    <property type="entry name" value="DISKS LARGE HOMOLOG 3"/>
    <property type="match status" value="1"/>
</dbReference>
<dbReference type="SMART" id="SM00228">
    <property type="entry name" value="PDZ"/>
    <property type="match status" value="3"/>
</dbReference>
<dbReference type="GeneTree" id="ENSGT00940000159565"/>
<dbReference type="GO" id="GO:0035255">
    <property type="term" value="F:ionotropic glutamate receptor binding"/>
    <property type="evidence" value="ECO:0007669"/>
    <property type="project" value="TreeGrafter"/>
</dbReference>
<dbReference type="InterPro" id="IPR001452">
    <property type="entry name" value="SH3_domain"/>
</dbReference>
<dbReference type="GO" id="GO:0097120">
    <property type="term" value="P:receptor localization to synapse"/>
    <property type="evidence" value="ECO:0007669"/>
    <property type="project" value="TreeGrafter"/>
</dbReference>
<keyword evidence="1 3" id="KW-0728">SH3 domain</keyword>
<dbReference type="InterPro" id="IPR008145">
    <property type="entry name" value="GK/Ca_channel_bsu"/>
</dbReference>
<evidence type="ECO:0000256" key="1">
    <source>
        <dbReference type="ARBA" id="ARBA00022443"/>
    </source>
</evidence>
<evidence type="ECO:0000313" key="9">
    <source>
        <dbReference type="Proteomes" id="UP000007648"/>
    </source>
</evidence>
<organism evidence="8 9">
    <name type="scientific">Sarcophilus harrisii</name>
    <name type="common">Tasmanian devil</name>
    <name type="synonym">Sarcophilus laniarius</name>
    <dbReference type="NCBI Taxonomy" id="9305"/>
    <lineage>
        <taxon>Eukaryota</taxon>
        <taxon>Metazoa</taxon>
        <taxon>Chordata</taxon>
        <taxon>Craniata</taxon>
        <taxon>Vertebrata</taxon>
        <taxon>Euteleostomi</taxon>
        <taxon>Mammalia</taxon>
        <taxon>Metatheria</taxon>
        <taxon>Dasyuromorphia</taxon>
        <taxon>Dasyuridae</taxon>
        <taxon>Sarcophilus</taxon>
    </lineage>
</organism>
<evidence type="ECO:0000256" key="3">
    <source>
        <dbReference type="PROSITE-ProRule" id="PRU00192"/>
    </source>
</evidence>
<feature type="domain" description="PDZ" evidence="7">
    <location>
        <begin position="386"/>
        <end position="467"/>
    </location>
</feature>
<dbReference type="GO" id="GO:0016323">
    <property type="term" value="C:basolateral plasma membrane"/>
    <property type="evidence" value="ECO:0007669"/>
    <property type="project" value="TreeGrafter"/>
</dbReference>
<dbReference type="Gene3D" id="2.30.30.40">
    <property type="entry name" value="SH3 Domains"/>
    <property type="match status" value="1"/>
</dbReference>
<dbReference type="InterPro" id="IPR016313">
    <property type="entry name" value="DLG1-like"/>
</dbReference>
<keyword evidence="9" id="KW-1185">Reference proteome</keyword>
<dbReference type="InterPro" id="IPR027417">
    <property type="entry name" value="P-loop_NTPase"/>
</dbReference>
<reference evidence="8 9" key="1">
    <citation type="journal article" date="2011" name="Proc. Natl. Acad. Sci. U.S.A.">
        <title>Genetic diversity and population structure of the endangered marsupial Sarcophilus harrisii (Tasmanian devil).</title>
        <authorList>
            <person name="Miller W."/>
            <person name="Hayes V.M."/>
            <person name="Ratan A."/>
            <person name="Petersen D.C."/>
            <person name="Wittekindt N.E."/>
            <person name="Miller J."/>
            <person name="Walenz B."/>
            <person name="Knight J."/>
            <person name="Qi J."/>
            <person name="Zhao F."/>
            <person name="Wang Q."/>
            <person name="Bedoya-Reina O.C."/>
            <person name="Katiyar N."/>
            <person name="Tomsho L.P."/>
            <person name="Kasson L.M."/>
            <person name="Hardie R.A."/>
            <person name="Woodbridge P."/>
            <person name="Tindall E.A."/>
            <person name="Bertelsen M.F."/>
            <person name="Dixon D."/>
            <person name="Pyecroft S."/>
            <person name="Helgen K.M."/>
            <person name="Lesk A.M."/>
            <person name="Pringle T.H."/>
            <person name="Patterson N."/>
            <person name="Zhang Y."/>
            <person name="Kreiss A."/>
            <person name="Woods G.M."/>
            <person name="Jones M.E."/>
            <person name="Schuster S.C."/>
        </authorList>
    </citation>
    <scope>NUCLEOTIDE SEQUENCE [LARGE SCALE GENOMIC DNA]</scope>
</reference>
<dbReference type="PROSITE" id="PS50052">
    <property type="entry name" value="GUANYLATE_KINASE_2"/>
    <property type="match status" value="1"/>
</dbReference>
<dbReference type="CDD" id="cd06724">
    <property type="entry name" value="PDZ2_Dlg1-2-4-like"/>
    <property type="match status" value="1"/>
</dbReference>
<dbReference type="InterPro" id="IPR036028">
    <property type="entry name" value="SH3-like_dom_sf"/>
</dbReference>
<dbReference type="SUPFAM" id="SSF50156">
    <property type="entry name" value="PDZ domain-like"/>
    <property type="match status" value="3"/>
</dbReference>
<dbReference type="InterPro" id="IPR020590">
    <property type="entry name" value="Guanylate_kinase_CS"/>
</dbReference>
<dbReference type="Pfam" id="PF00595">
    <property type="entry name" value="PDZ"/>
    <property type="match status" value="3"/>
</dbReference>
<dbReference type="PROSITE" id="PS00856">
    <property type="entry name" value="GUANYLATE_KINASE_1"/>
    <property type="match status" value="1"/>
</dbReference>
<reference evidence="8" key="3">
    <citation type="submission" date="2025-09" db="UniProtKB">
        <authorList>
            <consortium name="Ensembl"/>
        </authorList>
    </citation>
    <scope>IDENTIFICATION</scope>
</reference>
<dbReference type="CDD" id="cd00071">
    <property type="entry name" value="GMPK"/>
    <property type="match status" value="1"/>
</dbReference>
<gene>
    <name evidence="8" type="primary">DLG3</name>
</gene>
<dbReference type="PROSITE" id="PS50002">
    <property type="entry name" value="SH3"/>
    <property type="match status" value="1"/>
</dbReference>
<protein>
    <submittedName>
        <fullName evidence="8">Discs large MAGUK scaffold protein 3</fullName>
    </submittedName>
</protein>
<dbReference type="InterPro" id="IPR008144">
    <property type="entry name" value="Guanylate_kin-like_dom"/>
</dbReference>
<dbReference type="AlphaFoldDB" id="A0A7N4UX21"/>
<dbReference type="FunFam" id="2.30.42.10:FF:000001">
    <property type="entry name" value="Disks large homolog 1 isoform 2"/>
    <property type="match status" value="1"/>
</dbReference>
<dbReference type="GO" id="GO:0043005">
    <property type="term" value="C:neuron projection"/>
    <property type="evidence" value="ECO:0007669"/>
    <property type="project" value="InterPro"/>
</dbReference>
<dbReference type="GO" id="GO:0099072">
    <property type="term" value="P:regulation of postsynaptic membrane neurotransmitter receptor levels"/>
    <property type="evidence" value="ECO:0007669"/>
    <property type="project" value="TreeGrafter"/>
</dbReference>
<dbReference type="GO" id="GO:0031594">
    <property type="term" value="C:neuromuscular junction"/>
    <property type="evidence" value="ECO:0007669"/>
    <property type="project" value="InterPro"/>
</dbReference>
<reference evidence="8" key="2">
    <citation type="submission" date="2025-08" db="UniProtKB">
        <authorList>
            <consortium name="Ensembl"/>
        </authorList>
    </citation>
    <scope>IDENTIFICATION</scope>
</reference>
<dbReference type="GO" id="GO:0019901">
    <property type="term" value="F:protein kinase binding"/>
    <property type="evidence" value="ECO:0007669"/>
    <property type="project" value="TreeGrafter"/>
</dbReference>
<evidence type="ECO:0000313" key="8">
    <source>
        <dbReference type="Ensembl" id="ENSSHAP00000022750.1"/>
    </source>
</evidence>
<name>A0A7N4UX21_SARHA</name>